<sequence length="293" mass="32608">MLNLNELLNTAPRTPAVTGEWASVYLEPMIGSGERLTIVVAAKCADKLIDVRPAIRQEIIDIMYGQRSEAFSSMVDVIATSLKLHLEKTRSFHTWVPPVSGVTLGKVRKAASKDLVGILRQAITLSSSLSSLLDDKSELNSTKKQTRTEKDRWTTQLQQAVIRSDARRQGYFNAKYDFKNKRMAASVFYLSEHAAINTGKLLPSSLSNLVAHSKAKIADLSLIRSHPDLLPRETHEFIVFKPSDDDPRYQDSEIAKVNSAFLILQDLAEKDEITLTAVTDIQEGAMRILRTAA</sequence>
<evidence type="ECO:0000313" key="1">
    <source>
        <dbReference type="EMBL" id="MCY0788723.1"/>
    </source>
</evidence>
<name>A0A9Q4CNZ7_MORMO</name>
<proteinExistence type="predicted"/>
<organism evidence="1 2">
    <name type="scientific">Morganella morganii</name>
    <name type="common">Proteus morganii</name>
    <dbReference type="NCBI Taxonomy" id="582"/>
    <lineage>
        <taxon>Bacteria</taxon>
        <taxon>Pseudomonadati</taxon>
        <taxon>Pseudomonadota</taxon>
        <taxon>Gammaproteobacteria</taxon>
        <taxon>Enterobacterales</taxon>
        <taxon>Morganellaceae</taxon>
        <taxon>Morganella</taxon>
    </lineage>
</organism>
<dbReference type="EMBL" id="JAPNMI010000002">
    <property type="protein sequence ID" value="MCY0788723.1"/>
    <property type="molecule type" value="Genomic_DNA"/>
</dbReference>
<dbReference type="RefSeq" id="WP_182090148.1">
    <property type="nucleotide sequence ID" value="NZ_BPMH01000085.1"/>
</dbReference>
<reference evidence="1" key="1">
    <citation type="submission" date="2022-08" db="EMBL/GenBank/DDBJ databases">
        <authorList>
            <person name="Dale J.L."/>
        </authorList>
    </citation>
    <scope>NUCLEOTIDE SEQUENCE</scope>
    <source>
        <strain evidence="1">2022EL-00758</strain>
    </source>
</reference>
<evidence type="ECO:0000313" key="2">
    <source>
        <dbReference type="Proteomes" id="UP001076655"/>
    </source>
</evidence>
<accession>A0A9Q4CNZ7</accession>
<dbReference type="AlphaFoldDB" id="A0A9Q4CNZ7"/>
<gene>
    <name evidence="1" type="ORF">N0392_03340</name>
</gene>
<comment type="caution">
    <text evidence="1">The sequence shown here is derived from an EMBL/GenBank/DDBJ whole genome shotgun (WGS) entry which is preliminary data.</text>
</comment>
<protein>
    <submittedName>
        <fullName evidence="1">Uncharacterized protein</fullName>
    </submittedName>
</protein>
<dbReference type="Proteomes" id="UP001076655">
    <property type="component" value="Unassembled WGS sequence"/>
</dbReference>